<dbReference type="Proteomes" id="UP001557470">
    <property type="component" value="Unassembled WGS sequence"/>
</dbReference>
<dbReference type="AlphaFoldDB" id="A0ABD0X0T9"/>
<evidence type="ECO:0000256" key="1">
    <source>
        <dbReference type="ARBA" id="ARBA00004613"/>
    </source>
</evidence>
<dbReference type="InterPro" id="IPR050822">
    <property type="entry name" value="Cerebellin_Synaptic_Org"/>
</dbReference>
<comment type="subcellular location">
    <subcellularLocation>
        <location evidence="1">Secreted</location>
    </subcellularLocation>
</comment>
<evidence type="ECO:0000313" key="6">
    <source>
        <dbReference type="EMBL" id="KAL0972676.1"/>
    </source>
</evidence>
<keyword evidence="7" id="KW-1185">Reference proteome</keyword>
<dbReference type="PANTHER" id="PTHR22923:SF102">
    <property type="entry name" value="CEREBELLIN 13-RELATED"/>
    <property type="match status" value="1"/>
</dbReference>
<dbReference type="EMBL" id="JAGEUA010000006">
    <property type="protein sequence ID" value="KAL0972676.1"/>
    <property type="molecule type" value="Genomic_DNA"/>
</dbReference>
<name>A0ABD0X0T9_UMBPY</name>
<evidence type="ECO:0000313" key="7">
    <source>
        <dbReference type="Proteomes" id="UP001557470"/>
    </source>
</evidence>
<accession>A0ABD0X0T9</accession>
<evidence type="ECO:0000256" key="4">
    <source>
        <dbReference type="SAM" id="Phobius"/>
    </source>
</evidence>
<dbReference type="Gene3D" id="2.60.120.40">
    <property type="match status" value="1"/>
</dbReference>
<evidence type="ECO:0000256" key="3">
    <source>
        <dbReference type="ARBA" id="ARBA00022729"/>
    </source>
</evidence>
<sequence length="284" mass="31510">MDMAVDNIYANSAAVKYQHFSPGLRDKTEDAVIPKSKPQPEISEISWKRPVLVLAVCLGLLCVLLLGVIIGLYVNLYTDFETKADLATKVKNLTADVNSNRKALESYMAEMQNMTTLYTDFETKADLATKVKNLTADVNSNRKALESYMAEMQNMTTLNKVAFSASLGISGNYGGFNNPVTLVYRSGNVNTGAYNSSTGIFTTPVRGVYFFMISGYATKNVPSLLLMINFNLTFTLNFNMEATKSIFLNLGVGDRVYIQLPAYNVLYYSLYANYSFIGNLLYPL</sequence>
<keyword evidence="2" id="KW-0964">Secreted</keyword>
<keyword evidence="4" id="KW-0472">Membrane</keyword>
<comment type="caution">
    <text evidence="6">The sequence shown here is derived from an EMBL/GenBank/DDBJ whole genome shotgun (WGS) entry which is preliminary data.</text>
</comment>
<keyword evidence="4" id="KW-1133">Transmembrane helix</keyword>
<protein>
    <recommendedName>
        <fullName evidence="5">C1q domain-containing protein</fullName>
    </recommendedName>
</protein>
<keyword evidence="4" id="KW-0812">Transmembrane</keyword>
<dbReference type="GO" id="GO:0005576">
    <property type="term" value="C:extracellular region"/>
    <property type="evidence" value="ECO:0007669"/>
    <property type="project" value="UniProtKB-SubCell"/>
</dbReference>
<reference evidence="6 7" key="1">
    <citation type="submission" date="2024-06" db="EMBL/GenBank/DDBJ databases">
        <authorList>
            <person name="Pan Q."/>
            <person name="Wen M."/>
            <person name="Jouanno E."/>
            <person name="Zahm M."/>
            <person name="Klopp C."/>
            <person name="Cabau C."/>
            <person name="Louis A."/>
            <person name="Berthelot C."/>
            <person name="Parey E."/>
            <person name="Roest Crollius H."/>
            <person name="Montfort J."/>
            <person name="Robinson-Rechavi M."/>
            <person name="Bouchez O."/>
            <person name="Lampietro C."/>
            <person name="Lopez Roques C."/>
            <person name="Donnadieu C."/>
            <person name="Postlethwait J."/>
            <person name="Bobe J."/>
            <person name="Verreycken H."/>
            <person name="Guiguen Y."/>
        </authorList>
    </citation>
    <scope>NUCLEOTIDE SEQUENCE [LARGE SCALE GENOMIC DNA]</scope>
    <source>
        <strain evidence="6">Up_M1</strain>
        <tissue evidence="6">Testis</tissue>
    </source>
</reference>
<dbReference type="InterPro" id="IPR001073">
    <property type="entry name" value="C1q_dom"/>
</dbReference>
<evidence type="ECO:0000256" key="2">
    <source>
        <dbReference type="ARBA" id="ARBA00022525"/>
    </source>
</evidence>
<keyword evidence="3" id="KW-0732">Signal</keyword>
<dbReference type="InterPro" id="IPR008983">
    <property type="entry name" value="Tumour_necrosis_fac-like_dom"/>
</dbReference>
<dbReference type="SMART" id="SM00110">
    <property type="entry name" value="C1Q"/>
    <property type="match status" value="1"/>
</dbReference>
<dbReference type="PANTHER" id="PTHR22923">
    <property type="entry name" value="CEREBELLIN-RELATED"/>
    <property type="match status" value="1"/>
</dbReference>
<proteinExistence type="predicted"/>
<feature type="domain" description="C1q" evidence="5">
    <location>
        <begin position="154"/>
        <end position="284"/>
    </location>
</feature>
<feature type="transmembrane region" description="Helical" evidence="4">
    <location>
        <begin position="51"/>
        <end position="74"/>
    </location>
</feature>
<organism evidence="6 7">
    <name type="scientific">Umbra pygmaea</name>
    <name type="common">Eastern mudminnow</name>
    <dbReference type="NCBI Taxonomy" id="75934"/>
    <lineage>
        <taxon>Eukaryota</taxon>
        <taxon>Metazoa</taxon>
        <taxon>Chordata</taxon>
        <taxon>Craniata</taxon>
        <taxon>Vertebrata</taxon>
        <taxon>Euteleostomi</taxon>
        <taxon>Actinopterygii</taxon>
        <taxon>Neopterygii</taxon>
        <taxon>Teleostei</taxon>
        <taxon>Protacanthopterygii</taxon>
        <taxon>Esociformes</taxon>
        <taxon>Umbridae</taxon>
        <taxon>Umbra</taxon>
    </lineage>
</organism>
<gene>
    <name evidence="6" type="ORF">UPYG_G00193280</name>
</gene>
<dbReference type="SUPFAM" id="SSF49842">
    <property type="entry name" value="TNF-like"/>
    <property type="match status" value="1"/>
</dbReference>
<evidence type="ECO:0000259" key="5">
    <source>
        <dbReference type="SMART" id="SM00110"/>
    </source>
</evidence>
<dbReference type="Pfam" id="PF00386">
    <property type="entry name" value="C1q"/>
    <property type="match status" value="1"/>
</dbReference>